<feature type="compositionally biased region" description="Basic and acidic residues" evidence="3">
    <location>
        <begin position="113"/>
        <end position="123"/>
    </location>
</feature>
<sequence length="337" mass="38062">MSLSSHVQDWYELLPCNQSSTFDFDLQKSEEKRILQEKEKERKVTLDKRMAPKRRANVVVRSTKKIVQETVQVAVVQQPEGDRGEQEPMKTVPVEDIAYDEERIITEISVEGLSKDKAQKEPHTVQIPVEAPGKNKVQKGQEPEQVPTEEPSKDKAQKEPAKEPGNEPSIASEEASEEASKALEVEEPPLKKEAERKEKTGAQEGEEKKDEKNGETREGKESNENRKRKRGKRKEFDGNEAYKTYVFRILKQVHPGMAISSKAMSVINSLINGMFERIADEATKLSKYNERRTLSPREIQGAVRLVLPGELGKHAVAEGSKAVTNYASYNGKRPKLN</sequence>
<comment type="function">
    <text evidence="1">Core component of nucleosome. Nucleosomes wrap and compact DNA into chromatin, limiting DNA accessibility to the cellular machineries which require DNA as a template. Histones thereby play a central role in transcription regulation, DNA repair, DNA replication and chromosomal stability. DNA accessibility is regulated via a complex set of post-translational modifications of histones, also called histone code, and nucleosome remodeling.</text>
</comment>
<dbReference type="GeneID" id="18590447"/>
<feature type="compositionally biased region" description="Basic and acidic residues" evidence="3">
    <location>
        <begin position="150"/>
        <end position="165"/>
    </location>
</feature>
<reference evidence="6" key="2">
    <citation type="submission" date="2025-08" db="UniProtKB">
        <authorList>
            <consortium name="RefSeq"/>
        </authorList>
    </citation>
    <scope>IDENTIFICATION</scope>
</reference>
<dbReference type="PRINTS" id="PR00621">
    <property type="entry name" value="HISTONEH2B"/>
</dbReference>
<evidence type="ECO:0000313" key="5">
    <source>
        <dbReference type="Proteomes" id="UP000694886"/>
    </source>
</evidence>
<dbReference type="FunFam" id="1.10.20.10:FF:000043">
    <property type="entry name" value="Histone H2B"/>
    <property type="match status" value="1"/>
</dbReference>
<dbReference type="InterPro" id="IPR000558">
    <property type="entry name" value="Histone_H2B"/>
</dbReference>
<comment type="similarity">
    <text evidence="2">Belongs to the histone H2B family.</text>
</comment>
<feature type="compositionally biased region" description="Basic and acidic residues" evidence="3">
    <location>
        <begin position="178"/>
        <end position="225"/>
    </location>
</feature>
<dbReference type="GO" id="GO:0003677">
    <property type="term" value="F:DNA binding"/>
    <property type="evidence" value="ECO:0007669"/>
    <property type="project" value="InterPro"/>
</dbReference>
<reference evidence="5" key="1">
    <citation type="journal article" date="1997" name="Nucleic Acids Res.">
        <title>tRNAscan-SE: a program for improved detection of transfer RNA genes in genomic sequence.</title>
        <authorList>
            <person name="Lowe T.M."/>
            <person name="Eddy S.R."/>
        </authorList>
    </citation>
    <scope>NUCLEOTIDE SEQUENCE [LARGE SCALE GENOMIC DNA]</scope>
    <source>
        <strain evidence="5">r\B97-61/B2</strain>
    </source>
</reference>
<dbReference type="CDD" id="cd22910">
    <property type="entry name" value="HFD_H2B"/>
    <property type="match status" value="1"/>
</dbReference>
<gene>
    <name evidence="6" type="primary">LOC18590447</name>
</gene>
<evidence type="ECO:0000259" key="4">
    <source>
        <dbReference type="Pfam" id="PF00125"/>
    </source>
</evidence>
<dbReference type="Gene3D" id="1.10.20.10">
    <property type="entry name" value="Histone, subunit A"/>
    <property type="match status" value="1"/>
</dbReference>
<dbReference type="KEGG" id="tcc:18590447"/>
<evidence type="ECO:0000256" key="2">
    <source>
        <dbReference type="ARBA" id="ARBA00006846"/>
    </source>
</evidence>
<feature type="domain" description="Core Histone H2A/H2B/H3" evidence="4">
    <location>
        <begin position="225"/>
        <end position="305"/>
    </location>
</feature>
<dbReference type="Proteomes" id="UP000694886">
    <property type="component" value="Chromosome 9"/>
</dbReference>
<proteinExistence type="inferred from homology"/>
<dbReference type="SUPFAM" id="SSF47113">
    <property type="entry name" value="Histone-fold"/>
    <property type="match status" value="1"/>
</dbReference>
<dbReference type="InterPro" id="IPR009072">
    <property type="entry name" value="Histone-fold"/>
</dbReference>
<evidence type="ECO:0000256" key="3">
    <source>
        <dbReference type="SAM" id="MobiDB-lite"/>
    </source>
</evidence>
<dbReference type="InterPro" id="IPR007125">
    <property type="entry name" value="H2A/H2B/H3"/>
</dbReference>
<evidence type="ECO:0000256" key="1">
    <source>
        <dbReference type="ARBA" id="ARBA00002001"/>
    </source>
</evidence>
<dbReference type="GO" id="GO:0000786">
    <property type="term" value="C:nucleosome"/>
    <property type="evidence" value="ECO:0007669"/>
    <property type="project" value="InterPro"/>
</dbReference>
<accession>A0AB32US38</accession>
<dbReference type="GO" id="GO:0046982">
    <property type="term" value="F:protein heterodimerization activity"/>
    <property type="evidence" value="ECO:0007669"/>
    <property type="project" value="InterPro"/>
</dbReference>
<dbReference type="Gramene" id="Tc09v2_t024750.1">
    <property type="protein sequence ID" value="Tc09v2_p024750.1"/>
    <property type="gene ID" value="Tc09v2_g024750"/>
</dbReference>
<organism evidence="5 6">
    <name type="scientific">Theobroma cacao</name>
    <name type="common">Cacao</name>
    <name type="synonym">Cocoa</name>
    <dbReference type="NCBI Taxonomy" id="3641"/>
    <lineage>
        <taxon>Eukaryota</taxon>
        <taxon>Viridiplantae</taxon>
        <taxon>Streptophyta</taxon>
        <taxon>Embryophyta</taxon>
        <taxon>Tracheophyta</taxon>
        <taxon>Spermatophyta</taxon>
        <taxon>Magnoliopsida</taxon>
        <taxon>eudicotyledons</taxon>
        <taxon>Gunneridae</taxon>
        <taxon>Pentapetalae</taxon>
        <taxon>rosids</taxon>
        <taxon>malvids</taxon>
        <taxon>Malvales</taxon>
        <taxon>Malvaceae</taxon>
        <taxon>Byttnerioideae</taxon>
        <taxon>Theobroma</taxon>
    </lineage>
</organism>
<dbReference type="SMART" id="SM00427">
    <property type="entry name" value="H2B"/>
    <property type="match status" value="1"/>
</dbReference>
<evidence type="ECO:0000313" key="6">
    <source>
        <dbReference type="RefSeq" id="XP_007016039.2"/>
    </source>
</evidence>
<dbReference type="GO" id="GO:0030527">
    <property type="term" value="F:structural constituent of chromatin"/>
    <property type="evidence" value="ECO:0007669"/>
    <property type="project" value="InterPro"/>
</dbReference>
<feature type="region of interest" description="Disordered" evidence="3">
    <location>
        <begin position="110"/>
        <end position="235"/>
    </location>
</feature>
<dbReference type="GO" id="GO:0005634">
    <property type="term" value="C:nucleus"/>
    <property type="evidence" value="ECO:0007669"/>
    <property type="project" value="UniProtKB-ARBA"/>
</dbReference>
<dbReference type="PANTHER" id="PTHR23428">
    <property type="entry name" value="HISTONE H2B"/>
    <property type="match status" value="1"/>
</dbReference>
<dbReference type="Pfam" id="PF00125">
    <property type="entry name" value="Histone"/>
    <property type="match status" value="1"/>
</dbReference>
<name>A0AB32US38_THECC</name>
<dbReference type="AlphaFoldDB" id="A0AB32US38"/>
<dbReference type="RefSeq" id="XP_007016039.2">
    <property type="nucleotide sequence ID" value="XM_007015977.2"/>
</dbReference>
<protein>
    <submittedName>
        <fullName evidence="6">LOW QUALITY PROTEIN: histone H2B.2</fullName>
    </submittedName>
</protein>